<dbReference type="EMBL" id="KI926061">
    <property type="protein sequence ID" value="ETW41240.1"/>
    <property type="molecule type" value="Genomic_DNA"/>
</dbReference>
<dbReference type="Proteomes" id="UP000019114">
    <property type="component" value="Unassembled WGS sequence"/>
</dbReference>
<dbReference type="Pfam" id="PF14308">
    <property type="entry name" value="DnaJ-X"/>
    <property type="match status" value="1"/>
</dbReference>
<gene>
    <name evidence="2" type="ORF">PFNF135_04382</name>
</gene>
<reference evidence="2 3" key="1">
    <citation type="submission" date="2013-02" db="EMBL/GenBank/DDBJ databases">
        <title>The Genome Annotation of Plasmodium falciparum NF135/5.C10.</title>
        <authorList>
            <consortium name="The Broad Institute Genome Sequencing Platform"/>
            <consortium name="The Broad Institute Genome Sequencing Center for Infectious Disease"/>
            <person name="Neafsey D."/>
            <person name="Hoffman S."/>
            <person name="Volkman S."/>
            <person name="Rosenthal P."/>
            <person name="Walker B."/>
            <person name="Young S.K."/>
            <person name="Zeng Q."/>
            <person name="Gargeya S."/>
            <person name="Fitzgerald M."/>
            <person name="Haas B."/>
            <person name="Abouelleil A."/>
            <person name="Allen A.W."/>
            <person name="Alvarado L."/>
            <person name="Arachchi H.M."/>
            <person name="Berlin A.M."/>
            <person name="Chapman S.B."/>
            <person name="Gainer-Dewar J."/>
            <person name="Goldberg J."/>
            <person name="Griggs A."/>
            <person name="Gujja S."/>
            <person name="Hansen M."/>
            <person name="Howarth C."/>
            <person name="Imamovic A."/>
            <person name="Ireland A."/>
            <person name="Larimer J."/>
            <person name="McCowan C."/>
            <person name="Murphy C."/>
            <person name="Pearson M."/>
            <person name="Poon T.W."/>
            <person name="Priest M."/>
            <person name="Roberts A."/>
            <person name="Saif S."/>
            <person name="Shea T."/>
            <person name="Sisk P."/>
            <person name="Sykes S."/>
            <person name="Wortman J."/>
            <person name="Nusbaum C."/>
            <person name="Birren B."/>
        </authorList>
    </citation>
    <scope>NUCLEOTIDE SEQUENCE [LARGE SCALE GENOMIC DNA]</scope>
    <source>
        <strain evidence="2 3">NF135/5.C10</strain>
    </source>
</reference>
<reference evidence="2 3" key="2">
    <citation type="submission" date="2013-02" db="EMBL/GenBank/DDBJ databases">
        <title>The Genome Sequence of Plasmodium falciparum NF135/5.C10.</title>
        <authorList>
            <consortium name="The Broad Institute Genome Sequencing Platform"/>
            <consortium name="The Broad Institute Genome Sequencing Center for Infectious Disease"/>
            <person name="Neafsey D."/>
            <person name="Cheeseman I."/>
            <person name="Volkman S."/>
            <person name="Adams J."/>
            <person name="Walker B."/>
            <person name="Young S.K."/>
            <person name="Zeng Q."/>
            <person name="Gargeya S."/>
            <person name="Fitzgerald M."/>
            <person name="Haas B."/>
            <person name="Abouelleil A."/>
            <person name="Alvarado L."/>
            <person name="Arachchi H.M."/>
            <person name="Berlin A.M."/>
            <person name="Chapman S.B."/>
            <person name="Dewar J."/>
            <person name="Goldberg J."/>
            <person name="Griggs A."/>
            <person name="Gujja S."/>
            <person name="Hansen M."/>
            <person name="Howarth C."/>
            <person name="Imamovic A."/>
            <person name="Larimer J."/>
            <person name="McCowan C."/>
            <person name="Murphy C."/>
            <person name="Neiman D."/>
            <person name="Pearson M."/>
            <person name="Priest M."/>
            <person name="Roberts A."/>
            <person name="Saif S."/>
            <person name="Shea T."/>
            <person name="Sisk P."/>
            <person name="Sykes S."/>
            <person name="Wortman J."/>
            <person name="Nusbaum C."/>
            <person name="Birren B."/>
        </authorList>
    </citation>
    <scope>NUCLEOTIDE SEQUENCE [LARGE SCALE GENOMIC DNA]</scope>
    <source>
        <strain evidence="2 3">NF135/5.C10</strain>
    </source>
</reference>
<dbReference type="PANTHER" id="PTHR44094">
    <property type="entry name" value="DNAJ HEAT SHOCK N-TERMINAL DOMAIN-CONTAINING PROTEIN"/>
    <property type="match status" value="1"/>
</dbReference>
<dbReference type="InterPro" id="IPR026894">
    <property type="entry name" value="DnaJ_X"/>
</dbReference>
<evidence type="ECO:0000313" key="2">
    <source>
        <dbReference type="EMBL" id="ETW41240.1"/>
    </source>
</evidence>
<organism evidence="2 3">
    <name type="scientific">Plasmodium falciparum NF135/5.C10</name>
    <dbReference type="NCBI Taxonomy" id="1036726"/>
    <lineage>
        <taxon>Eukaryota</taxon>
        <taxon>Sar</taxon>
        <taxon>Alveolata</taxon>
        <taxon>Apicomplexa</taxon>
        <taxon>Aconoidasida</taxon>
        <taxon>Haemosporida</taxon>
        <taxon>Plasmodiidae</taxon>
        <taxon>Plasmodium</taxon>
        <taxon>Plasmodium (Laverania)</taxon>
    </lineage>
</organism>
<proteinExistence type="predicted"/>
<accession>W4IDL6</accession>
<dbReference type="InterPro" id="IPR052423">
    <property type="entry name" value="EMIR"/>
</dbReference>
<dbReference type="PANTHER" id="PTHR44094:SF8">
    <property type="entry name" value="DNAJ HEAT SHOCK N-TERMINAL DOMAIN-CONTAINING PROTEIN-RELATED"/>
    <property type="match status" value="1"/>
</dbReference>
<evidence type="ECO:0000313" key="3">
    <source>
        <dbReference type="Proteomes" id="UP000019114"/>
    </source>
</evidence>
<protein>
    <recommendedName>
        <fullName evidence="1">DNAJ-containing protein X-domain domain-containing protein</fullName>
    </recommendedName>
</protein>
<dbReference type="AlphaFoldDB" id="W4IDL6"/>
<feature type="domain" description="DNAJ-containing protein X-domain" evidence="1">
    <location>
        <begin position="32"/>
        <end position="77"/>
    </location>
</feature>
<name>W4IDL6_PLAFA</name>
<sequence length="77" mass="9295">MYENISEAYQILRYENRKKIYDSSEFDEANRMNVAELLKDRLDLYIDNEDEWEKLMENEISMLLKSSFSNFILESIG</sequence>
<evidence type="ECO:0000259" key="1">
    <source>
        <dbReference type="Pfam" id="PF14308"/>
    </source>
</evidence>